<dbReference type="FunFam" id="3.40.395.10:FF:000001">
    <property type="entry name" value="Sentrin-specific protease 1"/>
    <property type="match status" value="1"/>
</dbReference>
<dbReference type="GO" id="GO:0031397">
    <property type="term" value="P:negative regulation of protein ubiquitination"/>
    <property type="evidence" value="ECO:0007669"/>
    <property type="project" value="Ensembl"/>
</dbReference>
<evidence type="ECO:0000256" key="1">
    <source>
        <dbReference type="ARBA" id="ARBA00005234"/>
    </source>
</evidence>
<dbReference type="GeneID" id="112119822"/>
<keyword evidence="2" id="KW-0645">Protease</keyword>
<keyword evidence="4" id="KW-0788">Thiol protease</keyword>
<dbReference type="GO" id="GO:0016929">
    <property type="term" value="F:deSUMOylase activity"/>
    <property type="evidence" value="ECO:0007669"/>
    <property type="project" value="TreeGrafter"/>
</dbReference>
<evidence type="ECO:0000313" key="8">
    <source>
        <dbReference type="Proteomes" id="UP000472274"/>
    </source>
</evidence>
<feature type="compositionally biased region" description="Polar residues" evidence="5">
    <location>
        <begin position="34"/>
        <end position="45"/>
    </location>
</feature>
<dbReference type="Ensembl" id="ENSTMTT00000001967.1">
    <property type="protein sequence ID" value="ENSTMTP00000001907.1"/>
    <property type="gene ID" value="ENSTMTG00000001512.1"/>
</dbReference>
<reference evidence="7" key="1">
    <citation type="submission" date="2025-08" db="UniProtKB">
        <authorList>
            <consortium name="Ensembl"/>
        </authorList>
    </citation>
    <scope>IDENTIFICATION</scope>
</reference>
<dbReference type="GO" id="GO:0005829">
    <property type="term" value="C:cytosol"/>
    <property type="evidence" value="ECO:0007669"/>
    <property type="project" value="Ensembl"/>
</dbReference>
<reference evidence="7" key="2">
    <citation type="submission" date="2025-09" db="UniProtKB">
        <authorList>
            <consortium name="Ensembl"/>
        </authorList>
    </citation>
    <scope>IDENTIFICATION</scope>
</reference>
<dbReference type="GeneTree" id="ENSGT00940000154951"/>
<evidence type="ECO:0000256" key="5">
    <source>
        <dbReference type="SAM" id="MobiDB-lite"/>
    </source>
</evidence>
<dbReference type="GO" id="GO:0070139">
    <property type="term" value="F:SUMO-specific endopeptidase activity"/>
    <property type="evidence" value="ECO:0007669"/>
    <property type="project" value="Ensembl"/>
</dbReference>
<dbReference type="PANTHER" id="PTHR12606:SF11">
    <property type="entry name" value="SENTRIN-SPECIFIC PROTEASE 2"/>
    <property type="match status" value="1"/>
</dbReference>
<dbReference type="CTD" id="59343"/>
<comment type="similarity">
    <text evidence="1">Belongs to the peptidase C48 family.</text>
</comment>
<dbReference type="GO" id="GO:0006508">
    <property type="term" value="P:proteolysis"/>
    <property type="evidence" value="ECO:0007669"/>
    <property type="project" value="UniProtKB-KW"/>
</dbReference>
<evidence type="ECO:0000259" key="6">
    <source>
        <dbReference type="PROSITE" id="PS50600"/>
    </source>
</evidence>
<feature type="region of interest" description="Disordered" evidence="5">
    <location>
        <begin position="275"/>
        <end position="305"/>
    </location>
</feature>
<keyword evidence="8" id="KW-1185">Reference proteome</keyword>
<organism evidence="7 8">
    <name type="scientific">Terrapene triunguis</name>
    <name type="common">Three-toed box turtle</name>
    <dbReference type="NCBI Taxonomy" id="2587831"/>
    <lineage>
        <taxon>Eukaryota</taxon>
        <taxon>Metazoa</taxon>
        <taxon>Chordata</taxon>
        <taxon>Craniata</taxon>
        <taxon>Vertebrata</taxon>
        <taxon>Euteleostomi</taxon>
        <taxon>Archelosauria</taxon>
        <taxon>Testudinata</taxon>
        <taxon>Testudines</taxon>
        <taxon>Cryptodira</taxon>
        <taxon>Durocryptodira</taxon>
        <taxon>Testudinoidea</taxon>
        <taxon>Emydidae</taxon>
        <taxon>Terrapene</taxon>
    </lineage>
</organism>
<dbReference type="AlphaFoldDB" id="A0A674I1W0"/>
<protein>
    <submittedName>
        <fullName evidence="7">SUMO specific peptidase 2</fullName>
    </submittedName>
</protein>
<evidence type="ECO:0000256" key="4">
    <source>
        <dbReference type="ARBA" id="ARBA00022807"/>
    </source>
</evidence>
<feature type="region of interest" description="Disordered" evidence="5">
    <location>
        <begin position="15"/>
        <end position="48"/>
    </location>
</feature>
<dbReference type="GO" id="GO:0031398">
    <property type="term" value="P:positive regulation of protein ubiquitination"/>
    <property type="evidence" value="ECO:0007669"/>
    <property type="project" value="Ensembl"/>
</dbReference>
<proteinExistence type="inferred from homology"/>
<evidence type="ECO:0000256" key="2">
    <source>
        <dbReference type="ARBA" id="ARBA00022670"/>
    </source>
</evidence>
<dbReference type="Gene3D" id="3.40.395.10">
    <property type="entry name" value="Adenoviral Proteinase, Chain A"/>
    <property type="match status" value="1"/>
</dbReference>
<keyword evidence="3" id="KW-0378">Hydrolase</keyword>
<dbReference type="GO" id="GO:0016926">
    <property type="term" value="P:protein desumoylation"/>
    <property type="evidence" value="ECO:0007669"/>
    <property type="project" value="Ensembl"/>
</dbReference>
<dbReference type="GO" id="GO:0005643">
    <property type="term" value="C:nuclear pore"/>
    <property type="evidence" value="ECO:0007669"/>
    <property type="project" value="Ensembl"/>
</dbReference>
<feature type="domain" description="Ubiquitin-like protease family profile" evidence="6">
    <location>
        <begin position="387"/>
        <end position="551"/>
    </location>
</feature>
<dbReference type="GO" id="GO:0031648">
    <property type="term" value="P:protein destabilization"/>
    <property type="evidence" value="ECO:0007669"/>
    <property type="project" value="Ensembl"/>
</dbReference>
<gene>
    <name evidence="7" type="primary">SENP2</name>
</gene>
<dbReference type="Pfam" id="PF02902">
    <property type="entry name" value="Peptidase_C48"/>
    <property type="match status" value="1"/>
</dbReference>
<dbReference type="Proteomes" id="UP000472274">
    <property type="component" value="Unplaced"/>
</dbReference>
<dbReference type="InterPro" id="IPR038765">
    <property type="entry name" value="Papain-like_cys_pep_sf"/>
</dbReference>
<evidence type="ECO:0000313" key="7">
    <source>
        <dbReference type="Ensembl" id="ENSTMTP00000001907.1"/>
    </source>
</evidence>
<name>A0A674I1W0_9SAUR</name>
<dbReference type="InterPro" id="IPR003653">
    <property type="entry name" value="Peptidase_C48_C"/>
</dbReference>
<dbReference type="PROSITE" id="PS50600">
    <property type="entry name" value="ULP_PROTEASE"/>
    <property type="match status" value="1"/>
</dbReference>
<dbReference type="SUPFAM" id="SSF54001">
    <property type="entry name" value="Cysteine proteinases"/>
    <property type="match status" value="1"/>
</dbReference>
<accession>A0A674I1W0</accession>
<sequence length="581" mass="66365">MYKWLVEALRSLLFPSAPRRDTPPPTPRKRRYHSIQSSVEDPNQRQAKRQRLDYVISKLTKTVQGVANLIKLPSQLTSRYLKTSVCNGAQSAESTDETFSNSSDSSTDRLTDSAPGIEMLQLDKKISCGASVCPSKETVPISCRTVPCLRNLCNTRMSSKRHTKSIPEGSFSWGLPGQENMAGATTSDAGKLVRRPHCTVEEGVQREEREKYKLLLELVKEKYPRNYSTPIAANHCNSQSCLKEPVKTGGHMEERYGVRMPPFVTLRNGIRGAETRGPLWSRRSDVSRSRTSAENSQEPEMTVGQKNEGRWLEADLSKEVSVRLCLGSRSSAVARRPTALVVKEQKCPGPEKSTECLPELTEDMEREITNALGHGQEDEILSSAFKLKVTRGDIQTLRNHHWLNDEVINFYMNLLVERNKQQGFPVLHAFSTFFYPKLISGSYQAVKRWTKGVDLFKQDLIFVPIHLRVHWGLVVIDVRRKTIKYFDSMGQRGHSICEILLQYLQEESKTKRNLDIDPSEWTLYSMKSHEIPQQLNGSDCGMFTCKYADYISRDKTITFTQHHMPHFRKKMVWEILHQQLL</sequence>
<dbReference type="RefSeq" id="XP_024074385.1">
    <property type="nucleotide sequence ID" value="XM_024218617.1"/>
</dbReference>
<dbReference type="PANTHER" id="PTHR12606">
    <property type="entry name" value="SENTRIN/SUMO-SPECIFIC PROTEASE"/>
    <property type="match status" value="1"/>
</dbReference>
<dbReference type="InParanoid" id="A0A674I1W0"/>
<evidence type="ECO:0000256" key="3">
    <source>
        <dbReference type="ARBA" id="ARBA00022801"/>
    </source>
</evidence>
<feature type="region of interest" description="Disordered" evidence="5">
    <location>
        <begin position="91"/>
        <end position="112"/>
    </location>
</feature>